<dbReference type="CDD" id="cd02955">
    <property type="entry name" value="SSP411"/>
    <property type="match status" value="1"/>
</dbReference>
<sequence length="684" mass="77727">MVNHKPNRLITETSPYLLQHAYHPVHWYPWSEEAFEKARKENKPIFLSIGYSTCHWCHVFAHESFEDEEVAGLLNTYFIAIKVDREERPDIDSVYMTVCQALTGQGGWPLSIFMTPEQQPFYAGTYFPKESRYGQPGFIDVLQSIAKQYHDRPKKLQSVGQDMITELSAMHSPASAFTPKLLEQALSDFKSSFDEGFGGFGSEPKFPAPHQLLFLMRAFYWNGDTELLIMVEKTLDAIAAGGIHDHIGGGFARYAVDSIWLVPHFEKMLYDQAMLMLSFTEAYQLTGHDRYRQVVEGIFTYLMRDLRDKTGAFYSAEDADSEGVEGRFYVWDPNEVIALLGDAAGERFCVAYGITEEGNFEGKNIPNLIGRNLQHLAEDYGLSLEAFERELEASRQILLKARSQRVRPHRDEKILTSWNGLTIAALATAGQVMKDARYLKAATDAFEFIMKTMWDSGQLLASYREGQVTQTGFLDDYAYMLWAADTLYEATFKPQYIDTMKELSDQMIQHFWDDTGFGFYLNDKNQKLIMRPKDIYDGALPSGNSIATMMLFKLARRTGDVDYEMYVDKVYGRFAGEIAHYPMGYSALLTGYLLIQMKIKELVVLDENAEGAAQATRELLKAFHPDVIALSGTPQSLNAIASFTKGFALLNHQTTYFLCENFSCTLPTNQPKEVARKIKRDRGA</sequence>
<dbReference type="InterPro" id="IPR024705">
    <property type="entry name" value="Ssp411"/>
</dbReference>
<organism evidence="2 3">
    <name type="scientific">Pullulanibacillus camelliae</name>
    <dbReference type="NCBI Taxonomy" id="1707096"/>
    <lineage>
        <taxon>Bacteria</taxon>
        <taxon>Bacillati</taxon>
        <taxon>Bacillota</taxon>
        <taxon>Bacilli</taxon>
        <taxon>Bacillales</taxon>
        <taxon>Sporolactobacillaceae</taxon>
        <taxon>Pullulanibacillus</taxon>
    </lineage>
</organism>
<feature type="domain" description="Spermatogenesis-associated protein 20-like TRX" evidence="1">
    <location>
        <begin position="6"/>
        <end position="167"/>
    </location>
</feature>
<dbReference type="PANTHER" id="PTHR42899">
    <property type="entry name" value="SPERMATOGENESIS-ASSOCIATED PROTEIN 20"/>
    <property type="match status" value="1"/>
</dbReference>
<dbReference type="RefSeq" id="WP_188696447.1">
    <property type="nucleotide sequence ID" value="NZ_BMIR01000018.1"/>
</dbReference>
<dbReference type="SUPFAM" id="SSF48208">
    <property type="entry name" value="Six-hairpin glycosidases"/>
    <property type="match status" value="1"/>
</dbReference>
<dbReference type="SUPFAM" id="SSF52833">
    <property type="entry name" value="Thioredoxin-like"/>
    <property type="match status" value="1"/>
</dbReference>
<dbReference type="PIRSF" id="PIRSF006402">
    <property type="entry name" value="UCP006402_thioredoxin"/>
    <property type="match status" value="1"/>
</dbReference>
<evidence type="ECO:0000313" key="3">
    <source>
        <dbReference type="Proteomes" id="UP000628775"/>
    </source>
</evidence>
<comment type="caution">
    <text evidence="2">The sequence shown here is derived from an EMBL/GenBank/DDBJ whole genome shotgun (WGS) entry which is preliminary data.</text>
</comment>
<reference evidence="2" key="1">
    <citation type="journal article" date="2014" name="Int. J. Syst. Evol. Microbiol.">
        <title>Complete genome sequence of Corynebacterium casei LMG S-19264T (=DSM 44701T), isolated from a smear-ripened cheese.</title>
        <authorList>
            <consortium name="US DOE Joint Genome Institute (JGI-PGF)"/>
            <person name="Walter F."/>
            <person name="Albersmeier A."/>
            <person name="Kalinowski J."/>
            <person name="Ruckert C."/>
        </authorList>
    </citation>
    <scope>NUCLEOTIDE SEQUENCE</scope>
    <source>
        <strain evidence="2">CGMCC 1.15371</strain>
    </source>
</reference>
<dbReference type="EMBL" id="BMIR01000018">
    <property type="protein sequence ID" value="GGE50543.1"/>
    <property type="molecule type" value="Genomic_DNA"/>
</dbReference>
<dbReference type="Gene3D" id="3.40.30.10">
    <property type="entry name" value="Glutaredoxin"/>
    <property type="match status" value="1"/>
</dbReference>
<dbReference type="Pfam" id="PF03190">
    <property type="entry name" value="Thioredox_DsbH"/>
    <property type="match status" value="1"/>
</dbReference>
<gene>
    <name evidence="2" type="primary">yyaL</name>
    <name evidence="2" type="ORF">GCM10011391_31650</name>
</gene>
<reference evidence="2" key="2">
    <citation type="submission" date="2020-09" db="EMBL/GenBank/DDBJ databases">
        <authorList>
            <person name="Sun Q."/>
            <person name="Zhou Y."/>
        </authorList>
    </citation>
    <scope>NUCLEOTIDE SEQUENCE</scope>
    <source>
        <strain evidence="2">CGMCC 1.15371</strain>
    </source>
</reference>
<evidence type="ECO:0000313" key="2">
    <source>
        <dbReference type="EMBL" id="GGE50543.1"/>
    </source>
</evidence>
<keyword evidence="3" id="KW-1185">Reference proteome</keyword>
<dbReference type="GO" id="GO:0005975">
    <property type="term" value="P:carbohydrate metabolic process"/>
    <property type="evidence" value="ECO:0007669"/>
    <property type="project" value="InterPro"/>
</dbReference>
<dbReference type="Gene3D" id="1.50.10.10">
    <property type="match status" value="2"/>
</dbReference>
<dbReference type="PANTHER" id="PTHR42899:SF1">
    <property type="entry name" value="SPERMATOGENESIS-ASSOCIATED PROTEIN 20"/>
    <property type="match status" value="1"/>
</dbReference>
<dbReference type="InterPro" id="IPR008928">
    <property type="entry name" value="6-hairpin_glycosidase_sf"/>
</dbReference>
<evidence type="ECO:0000259" key="1">
    <source>
        <dbReference type="Pfam" id="PF03190"/>
    </source>
</evidence>
<protein>
    <recommendedName>
        <fullName evidence="1">Spermatogenesis-associated protein 20-like TRX domain-containing protein</fullName>
    </recommendedName>
</protein>
<dbReference type="Proteomes" id="UP000628775">
    <property type="component" value="Unassembled WGS sequence"/>
</dbReference>
<dbReference type="InterPro" id="IPR004879">
    <property type="entry name" value="Ssp411-like_TRX"/>
</dbReference>
<dbReference type="AlphaFoldDB" id="A0A8J3DYP9"/>
<proteinExistence type="predicted"/>
<name>A0A8J3DYP9_9BACL</name>
<accession>A0A8J3DYP9</accession>
<dbReference type="InterPro" id="IPR012341">
    <property type="entry name" value="6hp_glycosidase-like_sf"/>
</dbReference>
<dbReference type="InterPro" id="IPR036249">
    <property type="entry name" value="Thioredoxin-like_sf"/>
</dbReference>